<name>A0ABP0UEV0_9BRYO</name>
<organism evidence="9 10">
    <name type="scientific">Sphagnum troendelagicum</name>
    <dbReference type="NCBI Taxonomy" id="128251"/>
    <lineage>
        <taxon>Eukaryota</taxon>
        <taxon>Viridiplantae</taxon>
        <taxon>Streptophyta</taxon>
        <taxon>Embryophyta</taxon>
        <taxon>Bryophyta</taxon>
        <taxon>Sphagnophytina</taxon>
        <taxon>Sphagnopsida</taxon>
        <taxon>Sphagnales</taxon>
        <taxon>Sphagnaceae</taxon>
        <taxon>Sphagnum</taxon>
    </lineage>
</organism>
<feature type="domain" description="WW" evidence="8">
    <location>
        <begin position="166"/>
        <end position="194"/>
    </location>
</feature>
<dbReference type="CDD" id="cd02440">
    <property type="entry name" value="AdoMet_MTases"/>
    <property type="match status" value="1"/>
</dbReference>
<reference evidence="9" key="1">
    <citation type="submission" date="2024-02" db="EMBL/GenBank/DDBJ databases">
        <authorList>
            <consortium name="ELIXIR-Norway"/>
            <consortium name="Elixir Norway"/>
        </authorList>
    </citation>
    <scope>NUCLEOTIDE SEQUENCE</scope>
</reference>
<dbReference type="PROSITE" id="PS01159">
    <property type="entry name" value="WW_DOMAIN_1"/>
    <property type="match status" value="1"/>
</dbReference>
<dbReference type="CDD" id="cd00201">
    <property type="entry name" value="WW"/>
    <property type="match status" value="1"/>
</dbReference>
<evidence type="ECO:0000256" key="7">
    <source>
        <dbReference type="ARBA" id="ARBA00049790"/>
    </source>
</evidence>
<evidence type="ECO:0000259" key="8">
    <source>
        <dbReference type="PROSITE" id="PS50020"/>
    </source>
</evidence>
<comment type="similarity">
    <text evidence="2">Belongs to the methyltransferase superfamily. Trimethylguanosine synthase family.</text>
</comment>
<dbReference type="Pfam" id="PF09445">
    <property type="entry name" value="Methyltransf_15"/>
    <property type="match status" value="1"/>
</dbReference>
<dbReference type="InterPro" id="IPR029063">
    <property type="entry name" value="SAM-dependent_MTases_sf"/>
</dbReference>
<evidence type="ECO:0000313" key="10">
    <source>
        <dbReference type="Proteomes" id="UP001497512"/>
    </source>
</evidence>
<dbReference type="Proteomes" id="UP001497512">
    <property type="component" value="Chromosome 3"/>
</dbReference>
<dbReference type="SUPFAM" id="SSF51045">
    <property type="entry name" value="WW domain"/>
    <property type="match status" value="1"/>
</dbReference>
<dbReference type="InterPro" id="IPR001202">
    <property type="entry name" value="WW_dom"/>
</dbReference>
<sequence length="512" mass="56252">MAVLPSQLQQQAPSFLKTAVYLRNDGSSRDTTTGSGVTAGVEFVPPAEDTELVQLMACLGLPTSFGTTSEVKPPKQTRKSRRAAFKNIEVDSSATEVFLASSLHPENGGEEDVHLTGIVLEADNQSKAVCTVESQWSEYCQFEEECPSIEGQGEEDGEGNVTKSLWESVWDAHYQQYYFCNNFTGETTWELPEEGLASYANYYGQWDTAEISAEGESVVDEITKPAVAQIPDPIGGLKIGQLEREDEPTIGAIECERKISVDTNMKVAEGEQNGKNSAMQSEMIKSLAENQQDFDGVGKEMRTRISKYWYQRYRLFAKYDEGIKMDEEGWFSVTPETIAEHQASRCPAGVVVDAFVGVGGNAIQFALRGHHVIAIDINPVKIEFAKHNAAIYGVAECIEFIVGDFFQLAPLLKADVVFLSPPWGGPSYLNVENYDLQSMLQPFDGVNIFQIAHAVAPNLVLFLPRNVDIDQVAALSSLATPPLACEVEKNFVNGKLKAITAYYGEIALKDSC</sequence>
<evidence type="ECO:0000256" key="2">
    <source>
        <dbReference type="ARBA" id="ARBA00025783"/>
    </source>
</evidence>
<comment type="catalytic activity">
    <reaction evidence="3">
        <text>a 5'-end (N(2),N(7)-dimethyl 5'-triphosphoguanosine)-ribonucleoside in snoRNA + S-adenosyl-L-methionine = a 5'-end (N(2),N(2),N(7)-trimethyl 5'-triphosphoguanosine)-ribonucleoside in snoRNA + S-adenosyl-L-homocysteine + H(+)</text>
        <dbReference type="Rhea" id="RHEA:78507"/>
        <dbReference type="Rhea" id="RHEA-COMP:19088"/>
        <dbReference type="Rhea" id="RHEA-COMP:19090"/>
        <dbReference type="ChEBI" id="CHEBI:15378"/>
        <dbReference type="ChEBI" id="CHEBI:57856"/>
        <dbReference type="ChEBI" id="CHEBI:59789"/>
        <dbReference type="ChEBI" id="CHEBI:167623"/>
        <dbReference type="ChEBI" id="CHEBI:172880"/>
    </reaction>
    <physiologicalReaction direction="left-to-right" evidence="3">
        <dbReference type="Rhea" id="RHEA:78508"/>
    </physiologicalReaction>
</comment>
<dbReference type="EMBL" id="OZ019895">
    <property type="protein sequence ID" value="CAK9219940.1"/>
    <property type="molecule type" value="Genomic_DNA"/>
</dbReference>
<dbReference type="InterPro" id="IPR019012">
    <property type="entry name" value="RNA_cap_Gua-N2-MeTrfase"/>
</dbReference>
<dbReference type="PANTHER" id="PTHR14741">
    <property type="entry name" value="S-ADENOSYLMETHIONINE-DEPENDENT METHYLTRANSFERASE RELATED"/>
    <property type="match status" value="1"/>
</dbReference>
<evidence type="ECO:0000256" key="3">
    <source>
        <dbReference type="ARBA" id="ARBA00047418"/>
    </source>
</evidence>
<comment type="catalytic activity">
    <reaction evidence="4">
        <text>a 5'-end (N(7)-methyl 5'-triphosphoguanosine)-ribonucleoside in snoRNA + S-adenosyl-L-methionine = a 5'-end (N(2),N(7)-dimethyl 5'-triphosphoguanosine)-ribonucleoside in snoRNA + S-adenosyl-L-homocysteine + H(+)</text>
        <dbReference type="Rhea" id="RHEA:78475"/>
        <dbReference type="Rhea" id="RHEA-COMP:19086"/>
        <dbReference type="Rhea" id="RHEA-COMP:19088"/>
        <dbReference type="ChEBI" id="CHEBI:15378"/>
        <dbReference type="ChEBI" id="CHEBI:57856"/>
        <dbReference type="ChEBI" id="CHEBI:59789"/>
        <dbReference type="ChEBI" id="CHEBI:156461"/>
        <dbReference type="ChEBI" id="CHEBI:172880"/>
    </reaction>
    <physiologicalReaction direction="left-to-right" evidence="4">
        <dbReference type="Rhea" id="RHEA:78476"/>
    </physiologicalReaction>
</comment>
<comment type="catalytic activity">
    <reaction evidence="5">
        <text>a 5'-end (N(2),N(7)-dimethyl 5'-triphosphoguanosine)-ribonucleoside in snRNA + S-adenosyl-L-methionine = a 5'-end (N(2),N(2),N(7)-trimethyl 5'-triphosphoguanosine)-ribonucleoside in snRNA + S-adenosyl-L-homocysteine + H(+)</text>
        <dbReference type="Rhea" id="RHEA:78479"/>
        <dbReference type="Rhea" id="RHEA-COMP:19087"/>
        <dbReference type="Rhea" id="RHEA-COMP:19089"/>
        <dbReference type="ChEBI" id="CHEBI:15378"/>
        <dbReference type="ChEBI" id="CHEBI:57856"/>
        <dbReference type="ChEBI" id="CHEBI:59789"/>
        <dbReference type="ChEBI" id="CHEBI:167623"/>
        <dbReference type="ChEBI" id="CHEBI:172880"/>
    </reaction>
    <physiologicalReaction direction="left-to-right" evidence="5">
        <dbReference type="Rhea" id="RHEA:78480"/>
    </physiologicalReaction>
</comment>
<dbReference type="SMART" id="SM00456">
    <property type="entry name" value="WW"/>
    <property type="match status" value="1"/>
</dbReference>
<dbReference type="Pfam" id="PF00397">
    <property type="entry name" value="WW"/>
    <property type="match status" value="1"/>
</dbReference>
<gene>
    <name evidence="9" type="ORF">CSSPTR1EN2_LOCUS15009</name>
</gene>
<keyword evidence="10" id="KW-1185">Reference proteome</keyword>
<accession>A0ABP0UEV0</accession>
<dbReference type="Gene3D" id="3.40.50.150">
    <property type="entry name" value="Vaccinia Virus protein VP39"/>
    <property type="match status" value="1"/>
</dbReference>
<comment type="catalytic activity">
    <reaction evidence="6">
        <text>a 5'-end (N(7)-methyl 5'-triphosphoguanosine)-ribonucleoside in snRNA + S-adenosyl-L-methionine = a 5'-end (N(2),N(7)-dimethyl 5'-triphosphoguanosine)-ribonucleoside in snRNA + S-adenosyl-L-homocysteine + H(+)</text>
        <dbReference type="Rhea" id="RHEA:78471"/>
        <dbReference type="Rhea" id="RHEA-COMP:19085"/>
        <dbReference type="Rhea" id="RHEA-COMP:19087"/>
        <dbReference type="ChEBI" id="CHEBI:15378"/>
        <dbReference type="ChEBI" id="CHEBI:57856"/>
        <dbReference type="ChEBI" id="CHEBI:59789"/>
        <dbReference type="ChEBI" id="CHEBI:156461"/>
        <dbReference type="ChEBI" id="CHEBI:172880"/>
    </reaction>
    <physiologicalReaction direction="left-to-right" evidence="6">
        <dbReference type="Rhea" id="RHEA:78472"/>
    </physiologicalReaction>
</comment>
<evidence type="ECO:0000256" key="5">
    <source>
        <dbReference type="ARBA" id="ARBA00048763"/>
    </source>
</evidence>
<dbReference type="Gene3D" id="2.20.70.10">
    <property type="match status" value="1"/>
</dbReference>
<dbReference type="SUPFAM" id="SSF53335">
    <property type="entry name" value="S-adenosyl-L-methionine-dependent methyltransferases"/>
    <property type="match status" value="1"/>
</dbReference>
<evidence type="ECO:0000256" key="6">
    <source>
        <dbReference type="ARBA" id="ARBA00049075"/>
    </source>
</evidence>
<dbReference type="InterPro" id="IPR036020">
    <property type="entry name" value="WW_dom_sf"/>
</dbReference>
<evidence type="ECO:0000313" key="9">
    <source>
        <dbReference type="EMBL" id="CAK9219940.1"/>
    </source>
</evidence>
<dbReference type="PROSITE" id="PS50020">
    <property type="entry name" value="WW_DOMAIN_2"/>
    <property type="match status" value="1"/>
</dbReference>
<dbReference type="PANTHER" id="PTHR14741:SF32">
    <property type="entry name" value="TRIMETHYLGUANOSINE SYNTHASE"/>
    <property type="match status" value="1"/>
</dbReference>
<proteinExistence type="inferred from homology"/>
<evidence type="ECO:0000256" key="1">
    <source>
        <dbReference type="ARBA" id="ARBA00018517"/>
    </source>
</evidence>
<protein>
    <recommendedName>
        <fullName evidence="1">Trimethylguanosine synthase</fullName>
    </recommendedName>
    <alternativeName>
        <fullName evidence="7">Cap-specific guanine-N(2) methyltransferase</fullName>
    </alternativeName>
</protein>
<evidence type="ECO:0000256" key="4">
    <source>
        <dbReference type="ARBA" id="ARBA00048740"/>
    </source>
</evidence>